<accession>A0ABR8X539</accession>
<dbReference type="EMBL" id="JACSPM010000004">
    <property type="protein sequence ID" value="MBD8024440.1"/>
    <property type="molecule type" value="Genomic_DNA"/>
</dbReference>
<reference evidence="2 3" key="1">
    <citation type="submission" date="2020-08" db="EMBL/GenBank/DDBJ databases">
        <title>A Genomic Blueprint of the Chicken Gut Microbiome.</title>
        <authorList>
            <person name="Gilroy R."/>
            <person name="Ravi A."/>
            <person name="Getino M."/>
            <person name="Pursley I."/>
            <person name="Horton D.L."/>
            <person name="Alikhan N.-F."/>
            <person name="Baker D."/>
            <person name="Gharbi K."/>
            <person name="Hall N."/>
            <person name="Watson M."/>
            <person name="Adriaenssens E.M."/>
            <person name="Foster-Nyarko E."/>
            <person name="Jarju S."/>
            <person name="Secka A."/>
            <person name="Antonio M."/>
            <person name="Oren A."/>
            <person name="Chaudhuri R."/>
            <person name="La Ragione R.M."/>
            <person name="Hildebrand F."/>
            <person name="Pallen M.J."/>
        </authorList>
    </citation>
    <scope>NUCLEOTIDE SEQUENCE [LARGE SCALE GENOMIC DNA]</scope>
    <source>
        <strain evidence="2 3">Sa1CUA4</strain>
    </source>
</reference>
<organism evidence="2 3">
    <name type="scientific">Microbacterium gallinarum</name>
    <dbReference type="NCBI Taxonomy" id="2762209"/>
    <lineage>
        <taxon>Bacteria</taxon>
        <taxon>Bacillati</taxon>
        <taxon>Actinomycetota</taxon>
        <taxon>Actinomycetes</taxon>
        <taxon>Micrococcales</taxon>
        <taxon>Microbacteriaceae</taxon>
        <taxon>Microbacterium</taxon>
    </lineage>
</organism>
<dbReference type="PROSITE" id="PS51257">
    <property type="entry name" value="PROKAR_LIPOPROTEIN"/>
    <property type="match status" value="1"/>
</dbReference>
<evidence type="ECO:0000256" key="1">
    <source>
        <dbReference type="SAM" id="SignalP"/>
    </source>
</evidence>
<dbReference type="Proteomes" id="UP000602532">
    <property type="component" value="Unassembled WGS sequence"/>
</dbReference>
<feature type="chain" id="PRO_5046657887" evidence="1">
    <location>
        <begin position="21"/>
        <end position="158"/>
    </location>
</feature>
<dbReference type="InterPro" id="IPR021903">
    <property type="entry name" value="DUF3515"/>
</dbReference>
<evidence type="ECO:0000313" key="2">
    <source>
        <dbReference type="EMBL" id="MBD8024440.1"/>
    </source>
</evidence>
<protein>
    <submittedName>
        <fullName evidence="2">DUF3515 family protein</fullName>
    </submittedName>
</protein>
<name>A0ABR8X539_9MICO</name>
<feature type="signal peptide" evidence="1">
    <location>
        <begin position="1"/>
        <end position="20"/>
    </location>
</feature>
<gene>
    <name evidence="2" type="ORF">H9622_12685</name>
</gene>
<keyword evidence="3" id="KW-1185">Reference proteome</keyword>
<keyword evidence="1" id="KW-0732">Signal</keyword>
<evidence type="ECO:0000313" key="3">
    <source>
        <dbReference type="Proteomes" id="UP000602532"/>
    </source>
</evidence>
<sequence length="158" mass="16200">MRARRLLASVLALAVAAALAGCAGTVSMQPAGESNDPACADVSVALPGTLDGQARRWTDAQATAAWGDPAAVLFTCGLDPLGPTTLPCQTVNGVDWVIDETDAPKYRVTSYGRVPAVEVYLDNDIVASAEVLDALSIVVSRLPADGSTCVPRESADGS</sequence>
<comment type="caution">
    <text evidence="2">The sequence shown here is derived from an EMBL/GenBank/DDBJ whole genome shotgun (WGS) entry which is preliminary data.</text>
</comment>
<dbReference type="Pfam" id="PF12028">
    <property type="entry name" value="DUF3515"/>
    <property type="match status" value="1"/>
</dbReference>
<proteinExistence type="predicted"/>